<feature type="transmembrane region" description="Helical" evidence="1">
    <location>
        <begin position="27"/>
        <end position="52"/>
    </location>
</feature>
<keyword evidence="1" id="KW-1133">Transmembrane helix</keyword>
<feature type="non-terminal residue" evidence="2">
    <location>
        <position position="53"/>
    </location>
</feature>
<dbReference type="EMBL" id="JAHRHJ020000008">
    <property type="protein sequence ID" value="KAH9304221.1"/>
    <property type="molecule type" value="Genomic_DNA"/>
</dbReference>
<sequence length="53" mass="6018">WSDGVQCYTARLNFQGGYTLCMRVLDILFTVILMCVTELSPLVCCVFTFVLCM</sequence>
<reference evidence="2 3" key="1">
    <citation type="journal article" date="2021" name="Nat. Plants">
        <title>The Taxus genome provides insights into paclitaxel biosynthesis.</title>
        <authorList>
            <person name="Xiong X."/>
            <person name="Gou J."/>
            <person name="Liao Q."/>
            <person name="Li Y."/>
            <person name="Zhou Q."/>
            <person name="Bi G."/>
            <person name="Li C."/>
            <person name="Du R."/>
            <person name="Wang X."/>
            <person name="Sun T."/>
            <person name="Guo L."/>
            <person name="Liang H."/>
            <person name="Lu P."/>
            <person name="Wu Y."/>
            <person name="Zhang Z."/>
            <person name="Ro D.K."/>
            <person name="Shang Y."/>
            <person name="Huang S."/>
            <person name="Yan J."/>
        </authorList>
    </citation>
    <scope>NUCLEOTIDE SEQUENCE [LARGE SCALE GENOMIC DNA]</scope>
    <source>
        <strain evidence="2">Ta-2019</strain>
    </source>
</reference>
<feature type="non-terminal residue" evidence="2">
    <location>
        <position position="1"/>
    </location>
</feature>
<accession>A0AA38CME8</accession>
<gene>
    <name evidence="2" type="ORF">KI387_008625</name>
</gene>
<evidence type="ECO:0000256" key="1">
    <source>
        <dbReference type="SAM" id="Phobius"/>
    </source>
</evidence>
<proteinExistence type="predicted"/>
<name>A0AA38CME8_TAXCH</name>
<dbReference type="AlphaFoldDB" id="A0AA38CME8"/>
<keyword evidence="1" id="KW-0812">Transmembrane</keyword>
<keyword evidence="3" id="KW-1185">Reference proteome</keyword>
<evidence type="ECO:0000313" key="3">
    <source>
        <dbReference type="Proteomes" id="UP000824469"/>
    </source>
</evidence>
<evidence type="ECO:0000313" key="2">
    <source>
        <dbReference type="EMBL" id="KAH9304221.1"/>
    </source>
</evidence>
<dbReference type="Proteomes" id="UP000824469">
    <property type="component" value="Unassembled WGS sequence"/>
</dbReference>
<comment type="caution">
    <text evidence="2">The sequence shown here is derived from an EMBL/GenBank/DDBJ whole genome shotgun (WGS) entry which is preliminary data.</text>
</comment>
<organism evidence="2 3">
    <name type="scientific">Taxus chinensis</name>
    <name type="common">Chinese yew</name>
    <name type="synonym">Taxus wallichiana var. chinensis</name>
    <dbReference type="NCBI Taxonomy" id="29808"/>
    <lineage>
        <taxon>Eukaryota</taxon>
        <taxon>Viridiplantae</taxon>
        <taxon>Streptophyta</taxon>
        <taxon>Embryophyta</taxon>
        <taxon>Tracheophyta</taxon>
        <taxon>Spermatophyta</taxon>
        <taxon>Pinopsida</taxon>
        <taxon>Pinidae</taxon>
        <taxon>Conifers II</taxon>
        <taxon>Cupressales</taxon>
        <taxon>Taxaceae</taxon>
        <taxon>Taxus</taxon>
    </lineage>
</organism>
<keyword evidence="1" id="KW-0472">Membrane</keyword>
<protein>
    <submittedName>
        <fullName evidence="2">Uncharacterized protein</fullName>
    </submittedName>
</protein>